<dbReference type="EMBL" id="CADCUS010000383">
    <property type="protein sequence ID" value="CAA9420434.1"/>
    <property type="molecule type" value="Genomic_DNA"/>
</dbReference>
<organism evidence="2">
    <name type="scientific">uncultured Pseudonocardia sp</name>
    <dbReference type="NCBI Taxonomy" id="211455"/>
    <lineage>
        <taxon>Bacteria</taxon>
        <taxon>Bacillati</taxon>
        <taxon>Actinomycetota</taxon>
        <taxon>Actinomycetes</taxon>
        <taxon>Pseudonocardiales</taxon>
        <taxon>Pseudonocardiaceae</taxon>
        <taxon>Pseudonocardia</taxon>
        <taxon>environmental samples</taxon>
    </lineage>
</organism>
<feature type="region of interest" description="Disordered" evidence="1">
    <location>
        <begin position="1"/>
        <end position="32"/>
    </location>
</feature>
<gene>
    <name evidence="2" type="ORF">AVDCRST_MAG66-2613</name>
</gene>
<proteinExistence type="predicted"/>
<accession>A0A6J4PV34</accession>
<name>A0A6J4PV34_9PSEU</name>
<evidence type="ECO:0000256" key="1">
    <source>
        <dbReference type="SAM" id="MobiDB-lite"/>
    </source>
</evidence>
<evidence type="ECO:0000313" key="2">
    <source>
        <dbReference type="EMBL" id="CAA9420434.1"/>
    </source>
</evidence>
<reference evidence="2" key="1">
    <citation type="submission" date="2020-02" db="EMBL/GenBank/DDBJ databases">
        <authorList>
            <person name="Meier V. D."/>
        </authorList>
    </citation>
    <scope>NUCLEOTIDE SEQUENCE</scope>
    <source>
        <strain evidence="2">AVDCRST_MAG66</strain>
    </source>
</reference>
<feature type="compositionally biased region" description="Low complexity" evidence="1">
    <location>
        <begin position="1"/>
        <end position="24"/>
    </location>
</feature>
<sequence>MTVAASTSAGAVTAPTTSAVRVAAGSGGRGPVRRWRTWRCTAEPEPRNSVALYSPCATRWTTAAAYQPSPHAMTMKPIWATVECASAPLTSGRVSISTVP</sequence>
<protein>
    <submittedName>
        <fullName evidence="2">Uncharacterized protein</fullName>
    </submittedName>
</protein>
<dbReference type="AlphaFoldDB" id="A0A6J4PV34"/>